<dbReference type="Pfam" id="PF19826">
    <property type="entry name" value="DUF6307"/>
    <property type="match status" value="1"/>
</dbReference>
<dbReference type="EMBL" id="MVHW01000032">
    <property type="protein sequence ID" value="ORB00961.1"/>
    <property type="molecule type" value="Genomic_DNA"/>
</dbReference>
<sequence length="60" mass="6606">MLDYKGNSMASPTKFRTPYEIRLQLVTDTISAHSKLGNDAAGKLAVHVLHALNSIPEKVR</sequence>
<evidence type="ECO:0000313" key="2">
    <source>
        <dbReference type="Proteomes" id="UP000192760"/>
    </source>
</evidence>
<evidence type="ECO:0000313" key="1">
    <source>
        <dbReference type="EMBL" id="ORB00961.1"/>
    </source>
</evidence>
<dbReference type="AlphaFoldDB" id="A0A1X0FGU4"/>
<comment type="caution">
    <text evidence="1">The sequence shown here is derived from an EMBL/GenBank/DDBJ whole genome shotgun (WGS) entry which is preliminary data.</text>
</comment>
<dbReference type="InterPro" id="IPR046274">
    <property type="entry name" value="DUF6307"/>
</dbReference>
<accession>A0A1X0FGU4</accession>
<reference evidence="1 2" key="1">
    <citation type="submission" date="2017-02" db="EMBL/GenBank/DDBJ databases">
        <title>The new phylogeny of genus Mycobacterium.</title>
        <authorList>
            <person name="Tortoli E."/>
            <person name="Trovato A."/>
            <person name="Cirillo D.M."/>
        </authorList>
    </citation>
    <scope>NUCLEOTIDE SEQUENCE [LARGE SCALE GENOMIC DNA]</scope>
    <source>
        <strain evidence="1 2">DSM 45255</strain>
    </source>
</reference>
<name>A0A1X0FGU4_MYCNT</name>
<gene>
    <name evidence="1" type="ORF">BST30_22225</name>
</gene>
<protein>
    <submittedName>
        <fullName evidence="1">Uncharacterized protein</fullName>
    </submittedName>
</protein>
<organism evidence="1 2">
    <name type="scientific">Mycobacterium mantenii</name>
    <dbReference type="NCBI Taxonomy" id="560555"/>
    <lineage>
        <taxon>Bacteria</taxon>
        <taxon>Bacillati</taxon>
        <taxon>Actinomycetota</taxon>
        <taxon>Actinomycetes</taxon>
        <taxon>Mycobacteriales</taxon>
        <taxon>Mycobacteriaceae</taxon>
        <taxon>Mycobacterium</taxon>
        <taxon>Mycobacterium avium complex (MAC)</taxon>
    </lineage>
</organism>
<proteinExistence type="predicted"/>
<dbReference type="Proteomes" id="UP000192760">
    <property type="component" value="Unassembled WGS sequence"/>
</dbReference>